<gene>
    <name evidence="2" type="ORF">H5410_029265</name>
</gene>
<protein>
    <submittedName>
        <fullName evidence="2">Uncharacterized protein</fullName>
    </submittedName>
</protein>
<feature type="region of interest" description="Disordered" evidence="1">
    <location>
        <begin position="1"/>
        <end position="28"/>
    </location>
</feature>
<comment type="caution">
    <text evidence="2">The sequence shown here is derived from an EMBL/GenBank/DDBJ whole genome shotgun (WGS) entry which is preliminary data.</text>
</comment>
<dbReference type="AlphaFoldDB" id="A0A9J5Z6B6"/>
<keyword evidence="3" id="KW-1185">Reference proteome</keyword>
<name>A0A9J5Z6B6_SOLCO</name>
<sequence>MSNILSSSSSSRESSPKSTPSSSRESSPKSIVFDTKALDSFFLASTHLGTNTGASGLNLLFKAGAIGFPTADAIDNKDFFANKSGDKFGKEIQTTANVVSSLGLFRIYSIGIEKGGVCGGLGWWGGWTTSKGGRPMAVAAMTVACRPWV</sequence>
<evidence type="ECO:0000313" key="3">
    <source>
        <dbReference type="Proteomes" id="UP000824120"/>
    </source>
</evidence>
<evidence type="ECO:0000256" key="1">
    <source>
        <dbReference type="SAM" id="MobiDB-lite"/>
    </source>
</evidence>
<reference evidence="2 3" key="1">
    <citation type="submission" date="2020-09" db="EMBL/GenBank/DDBJ databases">
        <title>De no assembly of potato wild relative species, Solanum commersonii.</title>
        <authorList>
            <person name="Cho K."/>
        </authorList>
    </citation>
    <scope>NUCLEOTIDE SEQUENCE [LARGE SCALE GENOMIC DNA]</scope>
    <source>
        <strain evidence="2">LZ3.2</strain>
        <tissue evidence="2">Leaf</tissue>
    </source>
</reference>
<organism evidence="2 3">
    <name type="scientific">Solanum commersonii</name>
    <name type="common">Commerson's wild potato</name>
    <name type="synonym">Commerson's nightshade</name>
    <dbReference type="NCBI Taxonomy" id="4109"/>
    <lineage>
        <taxon>Eukaryota</taxon>
        <taxon>Viridiplantae</taxon>
        <taxon>Streptophyta</taxon>
        <taxon>Embryophyta</taxon>
        <taxon>Tracheophyta</taxon>
        <taxon>Spermatophyta</taxon>
        <taxon>Magnoliopsida</taxon>
        <taxon>eudicotyledons</taxon>
        <taxon>Gunneridae</taxon>
        <taxon>Pentapetalae</taxon>
        <taxon>asterids</taxon>
        <taxon>lamiids</taxon>
        <taxon>Solanales</taxon>
        <taxon>Solanaceae</taxon>
        <taxon>Solanoideae</taxon>
        <taxon>Solaneae</taxon>
        <taxon>Solanum</taxon>
    </lineage>
</organism>
<dbReference type="EMBL" id="JACXVP010000005">
    <property type="protein sequence ID" value="KAG5607773.1"/>
    <property type="molecule type" value="Genomic_DNA"/>
</dbReference>
<evidence type="ECO:0000313" key="2">
    <source>
        <dbReference type="EMBL" id="KAG5607773.1"/>
    </source>
</evidence>
<dbReference type="Proteomes" id="UP000824120">
    <property type="component" value="Chromosome 5"/>
</dbReference>
<proteinExistence type="predicted"/>
<accession>A0A9J5Z6B6</accession>